<keyword evidence="3" id="KW-1003">Cell membrane</keyword>
<feature type="domain" description="ABC transporter" evidence="12">
    <location>
        <begin position="382"/>
        <end position="622"/>
    </location>
</feature>
<evidence type="ECO:0000256" key="4">
    <source>
        <dbReference type="ARBA" id="ARBA00022519"/>
    </source>
</evidence>
<evidence type="ECO:0000256" key="8">
    <source>
        <dbReference type="ARBA" id="ARBA00022989"/>
    </source>
</evidence>
<dbReference type="PROSITE" id="PS00211">
    <property type="entry name" value="ABC_TRANSPORTER_1"/>
    <property type="match status" value="1"/>
</dbReference>
<evidence type="ECO:0000256" key="11">
    <source>
        <dbReference type="SAM" id="Phobius"/>
    </source>
</evidence>
<keyword evidence="4" id="KW-0997">Cell inner membrane</keyword>
<keyword evidence="5 11" id="KW-0812">Transmembrane</keyword>
<accession>A0A543P1H2</accession>
<dbReference type="InterPro" id="IPR039421">
    <property type="entry name" value="Type_1_exporter"/>
</dbReference>
<feature type="transmembrane region" description="Helical" evidence="11">
    <location>
        <begin position="202"/>
        <end position="218"/>
    </location>
</feature>
<evidence type="ECO:0000256" key="2">
    <source>
        <dbReference type="ARBA" id="ARBA00022448"/>
    </source>
</evidence>
<evidence type="ECO:0000256" key="6">
    <source>
        <dbReference type="ARBA" id="ARBA00022741"/>
    </source>
</evidence>
<keyword evidence="8 11" id="KW-1133">Transmembrane helix</keyword>
<keyword evidence="15" id="KW-1185">Reference proteome</keyword>
<dbReference type="PANTHER" id="PTHR43394:SF1">
    <property type="entry name" value="ATP-BINDING CASSETTE SUB-FAMILY B MEMBER 10, MITOCHONDRIAL"/>
    <property type="match status" value="1"/>
</dbReference>
<dbReference type="InterPro" id="IPR017871">
    <property type="entry name" value="ABC_transporter-like_CS"/>
</dbReference>
<dbReference type="SMART" id="SM00382">
    <property type="entry name" value="AAA"/>
    <property type="match status" value="1"/>
</dbReference>
<evidence type="ECO:0000256" key="3">
    <source>
        <dbReference type="ARBA" id="ARBA00022475"/>
    </source>
</evidence>
<dbReference type="PROSITE" id="PS50893">
    <property type="entry name" value="ABC_TRANSPORTER_2"/>
    <property type="match status" value="1"/>
</dbReference>
<feature type="transmembrane region" description="Helical" evidence="11">
    <location>
        <begin position="289"/>
        <end position="312"/>
    </location>
</feature>
<reference evidence="14 15" key="1">
    <citation type="submission" date="2019-06" db="EMBL/GenBank/DDBJ databases">
        <title>Sequencing the genomes of 1000 actinobacteria strains.</title>
        <authorList>
            <person name="Klenk H.-P."/>
        </authorList>
    </citation>
    <scope>NUCLEOTIDE SEQUENCE [LARGE SCALE GENOMIC DNA]</scope>
    <source>
        <strain evidence="14 15">DSM 46837</strain>
    </source>
</reference>
<evidence type="ECO:0000256" key="9">
    <source>
        <dbReference type="ARBA" id="ARBA00023136"/>
    </source>
</evidence>
<dbReference type="AlphaFoldDB" id="A0A543P1H2"/>
<dbReference type="Gene3D" id="1.20.1560.10">
    <property type="entry name" value="ABC transporter type 1, transmembrane domain"/>
    <property type="match status" value="1"/>
</dbReference>
<dbReference type="OrthoDB" id="9806127at2"/>
<protein>
    <submittedName>
        <fullName evidence="14">ATP-binding cassette subfamily B protein</fullName>
    </submittedName>
</protein>
<feature type="domain" description="ABC transmembrane type-1" evidence="13">
    <location>
        <begin position="175"/>
        <end position="348"/>
    </location>
</feature>
<dbReference type="EMBL" id="VFQE01000002">
    <property type="protein sequence ID" value="TQN37942.1"/>
    <property type="molecule type" value="Genomic_DNA"/>
</dbReference>
<comment type="similarity">
    <text evidence="10">Belongs to the ABC transporter superfamily. Siderophore-Fe(3+) uptake transporter (SIUT) (TC 3.A.1.21) family.</text>
</comment>
<feature type="transmembrane region" description="Helical" evidence="11">
    <location>
        <begin position="99"/>
        <end position="120"/>
    </location>
</feature>
<dbReference type="Proteomes" id="UP000319865">
    <property type="component" value="Unassembled WGS sequence"/>
</dbReference>
<dbReference type="InterPro" id="IPR036640">
    <property type="entry name" value="ABC1_TM_sf"/>
</dbReference>
<keyword evidence="7 14" id="KW-0067">ATP-binding</keyword>
<dbReference type="InterPro" id="IPR027417">
    <property type="entry name" value="P-loop_NTPase"/>
</dbReference>
<dbReference type="GO" id="GO:0005524">
    <property type="term" value="F:ATP binding"/>
    <property type="evidence" value="ECO:0007669"/>
    <property type="project" value="UniProtKB-KW"/>
</dbReference>
<dbReference type="GO" id="GO:0015421">
    <property type="term" value="F:ABC-type oligopeptide transporter activity"/>
    <property type="evidence" value="ECO:0007669"/>
    <property type="project" value="TreeGrafter"/>
</dbReference>
<dbReference type="RefSeq" id="WP_142027831.1">
    <property type="nucleotide sequence ID" value="NZ_VFQE01000002.1"/>
</dbReference>
<dbReference type="InterPro" id="IPR003593">
    <property type="entry name" value="AAA+_ATPase"/>
</dbReference>
<evidence type="ECO:0000259" key="13">
    <source>
        <dbReference type="PROSITE" id="PS50929"/>
    </source>
</evidence>
<dbReference type="InterPro" id="IPR011527">
    <property type="entry name" value="ABC1_TM_dom"/>
</dbReference>
<dbReference type="PROSITE" id="PS50929">
    <property type="entry name" value="ABC_TM1F"/>
    <property type="match status" value="1"/>
</dbReference>
<dbReference type="SUPFAM" id="SSF90123">
    <property type="entry name" value="ABC transporter transmembrane region"/>
    <property type="match status" value="1"/>
</dbReference>
<dbReference type="GO" id="GO:0005886">
    <property type="term" value="C:plasma membrane"/>
    <property type="evidence" value="ECO:0007669"/>
    <property type="project" value="UniProtKB-SubCell"/>
</dbReference>
<keyword evidence="2" id="KW-0813">Transport</keyword>
<feature type="transmembrane region" description="Helical" evidence="11">
    <location>
        <begin position="64"/>
        <end position="87"/>
    </location>
</feature>
<evidence type="ECO:0000256" key="7">
    <source>
        <dbReference type="ARBA" id="ARBA00022840"/>
    </source>
</evidence>
<proteinExistence type="inferred from homology"/>
<evidence type="ECO:0000256" key="1">
    <source>
        <dbReference type="ARBA" id="ARBA00004429"/>
    </source>
</evidence>
<dbReference type="FunFam" id="3.40.50.300:FF:000221">
    <property type="entry name" value="Multidrug ABC transporter ATP-binding protein"/>
    <property type="match status" value="1"/>
</dbReference>
<evidence type="ECO:0000256" key="10">
    <source>
        <dbReference type="ARBA" id="ARBA00023455"/>
    </source>
</evidence>
<dbReference type="GO" id="GO:0016887">
    <property type="term" value="F:ATP hydrolysis activity"/>
    <property type="evidence" value="ECO:0007669"/>
    <property type="project" value="InterPro"/>
</dbReference>
<evidence type="ECO:0000313" key="14">
    <source>
        <dbReference type="EMBL" id="TQN37942.1"/>
    </source>
</evidence>
<keyword evidence="6" id="KW-0547">Nucleotide-binding</keyword>
<dbReference type="PANTHER" id="PTHR43394">
    <property type="entry name" value="ATP-DEPENDENT PERMEASE MDL1, MITOCHONDRIAL"/>
    <property type="match status" value="1"/>
</dbReference>
<evidence type="ECO:0000256" key="5">
    <source>
        <dbReference type="ARBA" id="ARBA00022692"/>
    </source>
</evidence>
<dbReference type="SUPFAM" id="SSF52540">
    <property type="entry name" value="P-loop containing nucleoside triphosphate hydrolases"/>
    <property type="match status" value="1"/>
</dbReference>
<dbReference type="Pfam" id="PF00005">
    <property type="entry name" value="ABC_tran"/>
    <property type="match status" value="1"/>
</dbReference>
<comment type="subcellular location">
    <subcellularLocation>
        <location evidence="1">Cell inner membrane</location>
        <topology evidence="1">Multi-pass membrane protein</topology>
    </subcellularLocation>
</comment>
<organism evidence="14 15">
    <name type="scientific">Blastococcus colisei</name>
    <dbReference type="NCBI Taxonomy" id="1564162"/>
    <lineage>
        <taxon>Bacteria</taxon>
        <taxon>Bacillati</taxon>
        <taxon>Actinomycetota</taxon>
        <taxon>Actinomycetes</taxon>
        <taxon>Geodermatophilales</taxon>
        <taxon>Geodermatophilaceae</taxon>
        <taxon>Blastococcus</taxon>
    </lineage>
</organism>
<feature type="transmembrane region" description="Helical" evidence="11">
    <location>
        <begin position="173"/>
        <end position="196"/>
    </location>
</feature>
<keyword evidence="9 11" id="KW-0472">Membrane</keyword>
<name>A0A543P1H2_9ACTN</name>
<gene>
    <name evidence="14" type="ORF">FHU33_4615</name>
</gene>
<evidence type="ECO:0000259" key="12">
    <source>
        <dbReference type="PROSITE" id="PS50893"/>
    </source>
</evidence>
<dbReference type="Gene3D" id="3.40.50.300">
    <property type="entry name" value="P-loop containing nucleotide triphosphate hydrolases"/>
    <property type="match status" value="1"/>
</dbReference>
<sequence length="633" mass="68584">MLLRIARAFFEREGVTVGVARTSRNFDLDQVLRPVRLRSARSLPRLLREAFALTFDAAPRTATVFAFIQVFIGLGVAAQLLAVRSLLQALLGDQVEVGTLVPHVIALSTISAVVGAANAVRTEQQRLLGEVVSIHATGKVIDVGTSVDLLAFEDPAFHDSLQRARLNAVVRPVQMTTGALGILSASFAVVGIGAALFLVQPLFVLFVAVAYAPAWLAATRSGSAAYDFSRNQTPRERLRNYFFQLLTDKPYATELRAFGLKSALRDRHDELAQRRLADFRMLVRQRLKAGLISSLLAAGLIAATLVVMILLVSTGRMTIADAGTAAAALVLLGQRLQSLASGVGAVYESSLFLEDVTSFSAEAHGRSRPQPIEAVPADWSRLRAEDVHFSYPSRMASTLSGVTLEIRRGEIIALVGENGSGKSTLAKLLAGLYQPSDGRVLLDDTDLARCAPDDVARQIGMVLQDFVRYRLSARDNIAFGAPQRPADDASVTDAARRADAHEFIASLPDAYETPLGPEFLGGSDLSGGQWQRLALARAFFRDAPVLILDEPTAALDARAEADLFDRIRDLQRGRTVVLISHRFSTVRSADRIHVLHEGQIVESGTHKDLMALAGRYAALYTLQASAYADQEKH</sequence>
<dbReference type="InterPro" id="IPR003439">
    <property type="entry name" value="ABC_transporter-like_ATP-bd"/>
</dbReference>
<evidence type="ECO:0000313" key="15">
    <source>
        <dbReference type="Proteomes" id="UP000319865"/>
    </source>
</evidence>
<comment type="caution">
    <text evidence="14">The sequence shown here is derived from an EMBL/GenBank/DDBJ whole genome shotgun (WGS) entry which is preliminary data.</text>
</comment>